<proteinExistence type="predicted"/>
<sequence>MPSSLYGKSRLRKNFRILRVMRSILYYASLKNAIRFCLSVFILFIPMKTAIYPISYSLFLFFSGIYFYKNRLFFSFKDFAITYQKLLLAFGLVIASMVTSNLLSPYVSFGSWKIIFEYVVRYFLLFVVLIVLYQNAVISKRFLLISILCALSIQGIDGLYQAISGIDLIRGHLGSIAGEGMNGGIRAAMFHRNTFGLFMAIGITLSTLLLIFENDLSPKHYQTLFLSIPIPFFIFGLLFSYSRSAWVFCTVFLAIYLLKEHKRLTYKHYALLLILIVSIVCFFLYFDTLFLRFVQLIHLNSSDRDIIWLDSIRLIQAHPIVGYGLMSYQKIASQNTFSVHNSFLEIMLFLGIVGFAAFSFLLYVALERIVQIKNSVLLAFFIAFLVVSQFDHSIISNAPMLSALSLFAFFIFAQKSEPAPR</sequence>
<name>A0A2D3WG06_9BACT</name>
<evidence type="ECO:0000256" key="5">
    <source>
        <dbReference type="SAM" id="Phobius"/>
    </source>
</evidence>
<feature type="transmembrane region" description="Helical" evidence="5">
    <location>
        <begin position="80"/>
        <end position="99"/>
    </location>
</feature>
<evidence type="ECO:0000256" key="2">
    <source>
        <dbReference type="ARBA" id="ARBA00022692"/>
    </source>
</evidence>
<feature type="transmembrane region" description="Helical" evidence="5">
    <location>
        <begin position="346"/>
        <end position="365"/>
    </location>
</feature>
<feature type="domain" description="O-antigen ligase-related" evidence="6">
    <location>
        <begin position="233"/>
        <end position="358"/>
    </location>
</feature>
<feature type="transmembrane region" description="Helical" evidence="5">
    <location>
        <begin position="372"/>
        <end position="388"/>
    </location>
</feature>
<dbReference type="GO" id="GO:0016020">
    <property type="term" value="C:membrane"/>
    <property type="evidence" value="ECO:0007669"/>
    <property type="project" value="UniProtKB-SubCell"/>
</dbReference>
<dbReference type="PANTHER" id="PTHR37422:SF13">
    <property type="entry name" value="LIPOPOLYSACCHARIDE BIOSYNTHESIS PROTEIN PA4999-RELATED"/>
    <property type="match status" value="1"/>
</dbReference>
<comment type="caution">
    <text evidence="7">The sequence shown here is derived from an EMBL/GenBank/DDBJ whole genome shotgun (WGS) entry which is preliminary data.</text>
</comment>
<evidence type="ECO:0000259" key="6">
    <source>
        <dbReference type="Pfam" id="PF04932"/>
    </source>
</evidence>
<keyword evidence="2 5" id="KW-0812">Transmembrane</keyword>
<dbReference type="PANTHER" id="PTHR37422">
    <property type="entry name" value="TEICHURONIC ACID BIOSYNTHESIS PROTEIN TUAE"/>
    <property type="match status" value="1"/>
</dbReference>
<evidence type="ECO:0000313" key="7">
    <source>
        <dbReference type="EMBL" id="DAB36644.1"/>
    </source>
</evidence>
<evidence type="ECO:0000256" key="4">
    <source>
        <dbReference type="ARBA" id="ARBA00023136"/>
    </source>
</evidence>
<organism evidence="7 8">
    <name type="scientific">Sulfurospirillum cavolei</name>
    <dbReference type="NCBI Taxonomy" id="366522"/>
    <lineage>
        <taxon>Bacteria</taxon>
        <taxon>Pseudomonadati</taxon>
        <taxon>Campylobacterota</taxon>
        <taxon>Epsilonproteobacteria</taxon>
        <taxon>Campylobacterales</taxon>
        <taxon>Sulfurospirillaceae</taxon>
        <taxon>Sulfurospirillum</taxon>
    </lineage>
</organism>
<keyword evidence="4 5" id="KW-0472">Membrane</keyword>
<reference evidence="7 8" key="1">
    <citation type="journal article" date="2017" name="Front. Microbiol.">
        <title>Comparative Genomic Analysis of the Class Epsilonproteobacteria and Proposed Reclassification to Epsilonbacteraeota (phyl. nov.).</title>
        <authorList>
            <person name="Waite D.W."/>
            <person name="Vanwonterghem I."/>
            <person name="Rinke C."/>
            <person name="Parks D.H."/>
            <person name="Zhang Y."/>
            <person name="Takai K."/>
            <person name="Sievert S.M."/>
            <person name="Simon J."/>
            <person name="Campbell B.J."/>
            <person name="Hanson T.E."/>
            <person name="Woyke T."/>
            <person name="Klotz M.G."/>
            <person name="Hugenholtz P."/>
        </authorList>
    </citation>
    <scope>NUCLEOTIDE SEQUENCE [LARGE SCALE GENOMIC DNA]</scope>
    <source>
        <strain evidence="7">UBA11420</strain>
    </source>
</reference>
<feature type="transmembrane region" description="Helical" evidence="5">
    <location>
        <begin position="195"/>
        <end position="212"/>
    </location>
</feature>
<dbReference type="Pfam" id="PF04932">
    <property type="entry name" value="Wzy_C"/>
    <property type="match status" value="1"/>
</dbReference>
<protein>
    <recommendedName>
        <fullName evidence="6">O-antigen ligase-related domain-containing protein</fullName>
    </recommendedName>
</protein>
<dbReference type="AlphaFoldDB" id="A0A2D3WG06"/>
<comment type="subcellular location">
    <subcellularLocation>
        <location evidence="1">Membrane</location>
        <topology evidence="1">Multi-pass membrane protein</topology>
    </subcellularLocation>
</comment>
<feature type="transmembrane region" description="Helical" evidence="5">
    <location>
        <begin position="119"/>
        <end position="138"/>
    </location>
</feature>
<dbReference type="Proteomes" id="UP000231638">
    <property type="component" value="Unassembled WGS sequence"/>
</dbReference>
<feature type="transmembrane region" description="Helical" evidence="5">
    <location>
        <begin position="232"/>
        <end position="257"/>
    </location>
</feature>
<dbReference type="InterPro" id="IPR051533">
    <property type="entry name" value="WaaL-like"/>
</dbReference>
<feature type="transmembrane region" description="Helical" evidence="5">
    <location>
        <begin position="50"/>
        <end position="68"/>
    </location>
</feature>
<dbReference type="EMBL" id="DLUG01000100">
    <property type="protein sequence ID" value="DAB36644.1"/>
    <property type="molecule type" value="Genomic_DNA"/>
</dbReference>
<keyword evidence="3 5" id="KW-1133">Transmembrane helix</keyword>
<evidence type="ECO:0000256" key="1">
    <source>
        <dbReference type="ARBA" id="ARBA00004141"/>
    </source>
</evidence>
<dbReference type="InterPro" id="IPR007016">
    <property type="entry name" value="O-antigen_ligase-rel_domated"/>
</dbReference>
<feature type="transmembrane region" description="Helical" evidence="5">
    <location>
        <begin position="394"/>
        <end position="413"/>
    </location>
</feature>
<evidence type="ECO:0000256" key="3">
    <source>
        <dbReference type="ARBA" id="ARBA00022989"/>
    </source>
</evidence>
<evidence type="ECO:0000313" key="8">
    <source>
        <dbReference type="Proteomes" id="UP000231638"/>
    </source>
</evidence>
<gene>
    <name evidence="7" type="ORF">CFH80_03725</name>
</gene>
<dbReference type="STRING" id="366522.GCA_001548055_00617"/>
<feature type="transmembrane region" description="Helical" evidence="5">
    <location>
        <begin position="24"/>
        <end position="44"/>
    </location>
</feature>
<accession>A0A2D3WG06</accession>
<feature type="transmembrane region" description="Helical" evidence="5">
    <location>
        <begin position="269"/>
        <end position="286"/>
    </location>
</feature>